<feature type="binding site" evidence="4">
    <location>
        <begin position="143"/>
        <end position="147"/>
    </location>
    <ligand>
        <name>S-adenosyl-L-methionine</name>
        <dbReference type="ChEBI" id="CHEBI:59789"/>
    </ligand>
</feature>
<reference evidence="6 7" key="1">
    <citation type="submission" date="2012-06" db="EMBL/GenBank/DDBJ databases">
        <title>Finished chromosome of genome of Microcoleus sp. PCC 7113.</title>
        <authorList>
            <consortium name="US DOE Joint Genome Institute"/>
            <person name="Gugger M."/>
            <person name="Coursin T."/>
            <person name="Rippka R."/>
            <person name="Tandeau De Marsac N."/>
            <person name="Huntemann M."/>
            <person name="Wei C.-L."/>
            <person name="Han J."/>
            <person name="Detter J.C."/>
            <person name="Han C."/>
            <person name="Tapia R."/>
            <person name="Chen A."/>
            <person name="Kyrpides N."/>
            <person name="Mavromatis K."/>
            <person name="Markowitz V."/>
            <person name="Szeto E."/>
            <person name="Ivanova N."/>
            <person name="Pagani I."/>
            <person name="Pati A."/>
            <person name="Goodwin L."/>
            <person name="Nordberg H.P."/>
            <person name="Cantor M.N."/>
            <person name="Hua S.X."/>
            <person name="Woyke T."/>
            <person name="Kerfeld C.A."/>
        </authorList>
    </citation>
    <scope>NUCLEOTIDE SEQUENCE [LARGE SCALE GENOMIC DNA]</scope>
    <source>
        <strain evidence="6 7">PCC 7113</strain>
    </source>
</reference>
<feature type="binding site" evidence="4">
    <location>
        <begin position="212"/>
        <end position="215"/>
    </location>
    <ligand>
        <name>substrate</name>
    </ligand>
</feature>
<keyword evidence="3 4" id="KW-0949">S-adenosyl-L-methionine</keyword>
<feature type="binding site" evidence="4">
    <location>
        <position position="166"/>
    </location>
    <ligand>
        <name>S-adenosyl-L-methionine</name>
        <dbReference type="ChEBI" id="CHEBI:59789"/>
    </ligand>
</feature>
<sequence>MGRNSADDDRSVISGLALWQWRQEARKSALEAGVPTAEVDWLLTEVAGLDSLTLRLESFKERPQINLPFPLSVLSQLWDQRIDQRSPIQYLAGVAPWRHFRVNVSPAVLIPRPETEYLIDLAVSAVKNSPIPNLGSGHWADLGTGSGVIALGLAGVFPAATIHAVDYSADALAMAQQNAQQLGCAQRIQFYQGSWWEPLDTLKGHFSGIVSNPPYIPSTLVQQLEPEVRDHEPHLALDGGSDGLDCIRHLIETSPNYLRPGGIWLIEMMAGQADAVTQLLEEQGSYCHIQIVSDLAGIDRFALAYRSEGVET</sequence>
<evidence type="ECO:0000256" key="1">
    <source>
        <dbReference type="ARBA" id="ARBA00022603"/>
    </source>
</evidence>
<dbReference type="OrthoDB" id="9800643at2"/>
<protein>
    <recommendedName>
        <fullName evidence="4">Release factor glutamine methyltransferase</fullName>
        <shortName evidence="4">RF MTase</shortName>
        <ecNumber evidence="4">2.1.1.297</ecNumber>
    </recommendedName>
    <alternativeName>
        <fullName evidence="4">N5-glutamine methyltransferase PrmC</fullName>
    </alternativeName>
    <alternativeName>
        <fullName evidence="4">Protein-(glutamine-N5) MTase PrmC</fullName>
    </alternativeName>
    <alternativeName>
        <fullName evidence="4">Protein-glutamine N-methyltransferase PrmC</fullName>
    </alternativeName>
</protein>
<feature type="binding site" evidence="4">
    <location>
        <position position="195"/>
    </location>
    <ligand>
        <name>S-adenosyl-L-methionine</name>
        <dbReference type="ChEBI" id="CHEBI:59789"/>
    </ligand>
</feature>
<dbReference type="GO" id="GO:0003676">
    <property type="term" value="F:nucleic acid binding"/>
    <property type="evidence" value="ECO:0007669"/>
    <property type="project" value="InterPro"/>
</dbReference>
<evidence type="ECO:0000313" key="6">
    <source>
        <dbReference type="EMBL" id="AFZ16155.1"/>
    </source>
</evidence>
<accession>K9W710</accession>
<evidence type="ECO:0000259" key="5">
    <source>
        <dbReference type="Pfam" id="PF05175"/>
    </source>
</evidence>
<organism evidence="6 7">
    <name type="scientific">Allocoleopsis franciscana PCC 7113</name>
    <dbReference type="NCBI Taxonomy" id="1173027"/>
    <lineage>
        <taxon>Bacteria</taxon>
        <taxon>Bacillati</taxon>
        <taxon>Cyanobacteriota</taxon>
        <taxon>Cyanophyceae</taxon>
        <taxon>Coleofasciculales</taxon>
        <taxon>Coleofasciculaceae</taxon>
        <taxon>Allocoleopsis</taxon>
        <taxon>Allocoleopsis franciscana</taxon>
    </lineage>
</organism>
<dbReference type="InterPro" id="IPR004556">
    <property type="entry name" value="HemK-like"/>
</dbReference>
<dbReference type="NCBIfam" id="TIGR00536">
    <property type="entry name" value="hemK_fam"/>
    <property type="match status" value="1"/>
</dbReference>
<dbReference type="PATRIC" id="fig|1173027.3.peg.242"/>
<comment type="similarity">
    <text evidence="4">Belongs to the protein N5-glutamine methyltransferase family. PrmC subfamily.</text>
</comment>
<evidence type="ECO:0000256" key="3">
    <source>
        <dbReference type="ARBA" id="ARBA00022691"/>
    </source>
</evidence>
<keyword evidence="7" id="KW-1185">Reference proteome</keyword>
<dbReference type="InterPro" id="IPR052663">
    <property type="entry name" value="RF_glutamine_MTase_cyano"/>
</dbReference>
<dbReference type="EMBL" id="CP003630">
    <property type="protein sequence ID" value="AFZ16155.1"/>
    <property type="molecule type" value="Genomic_DNA"/>
</dbReference>
<dbReference type="EC" id="2.1.1.297" evidence="4"/>
<dbReference type="GO" id="GO:0102559">
    <property type="term" value="F:peptide chain release factor N(5)-glutamine methyltransferase activity"/>
    <property type="evidence" value="ECO:0007669"/>
    <property type="project" value="UniProtKB-EC"/>
</dbReference>
<dbReference type="RefSeq" id="WP_015180319.1">
    <property type="nucleotide sequence ID" value="NC_019738.1"/>
</dbReference>
<evidence type="ECO:0000256" key="2">
    <source>
        <dbReference type="ARBA" id="ARBA00022679"/>
    </source>
</evidence>
<feature type="domain" description="Methyltransferase small" evidence="5">
    <location>
        <begin position="133"/>
        <end position="215"/>
    </location>
</feature>
<dbReference type="InterPro" id="IPR019874">
    <property type="entry name" value="RF_methyltr_PrmC"/>
</dbReference>
<dbReference type="STRING" id="1173027.Mic7113_0222"/>
<dbReference type="HAMAP" id="MF_02126">
    <property type="entry name" value="RF_methyltr_PrmC"/>
    <property type="match status" value="1"/>
</dbReference>
<keyword evidence="1 4" id="KW-0489">Methyltransferase</keyword>
<dbReference type="Proteomes" id="UP000010471">
    <property type="component" value="Chromosome"/>
</dbReference>
<dbReference type="InterPro" id="IPR029063">
    <property type="entry name" value="SAM-dependent_MTases_sf"/>
</dbReference>
<dbReference type="PANTHER" id="PTHR47441:SF3">
    <property type="entry name" value="RELEASE FACTOR GLUTAMINE METHYLTRANSFERASE"/>
    <property type="match status" value="1"/>
</dbReference>
<gene>
    <name evidence="4" type="primary">prmC</name>
    <name evidence="6" type="ORF">Mic7113_0222</name>
</gene>
<evidence type="ECO:0000256" key="4">
    <source>
        <dbReference type="HAMAP-Rule" id="MF_02126"/>
    </source>
</evidence>
<dbReference type="InterPro" id="IPR007848">
    <property type="entry name" value="Small_mtfrase_dom"/>
</dbReference>
<dbReference type="NCBIfam" id="TIGR03534">
    <property type="entry name" value="RF_mod_PrmC"/>
    <property type="match status" value="1"/>
</dbReference>
<evidence type="ECO:0000313" key="7">
    <source>
        <dbReference type="Proteomes" id="UP000010471"/>
    </source>
</evidence>
<proteinExistence type="inferred from homology"/>
<dbReference type="eggNOG" id="COG2890">
    <property type="taxonomic scope" value="Bacteria"/>
</dbReference>
<dbReference type="KEGG" id="mic:Mic7113_0222"/>
<comment type="function">
    <text evidence="4">Methylates the class 1 translation termination release factors RF1/PrfA and RF2/PrfB on the glutamine residue of the universally conserved GGQ motif.</text>
</comment>
<comment type="catalytic activity">
    <reaction evidence="4">
        <text>L-glutaminyl-[peptide chain release factor] + S-adenosyl-L-methionine = N(5)-methyl-L-glutaminyl-[peptide chain release factor] + S-adenosyl-L-homocysteine + H(+)</text>
        <dbReference type="Rhea" id="RHEA:42896"/>
        <dbReference type="Rhea" id="RHEA-COMP:10271"/>
        <dbReference type="Rhea" id="RHEA-COMP:10272"/>
        <dbReference type="ChEBI" id="CHEBI:15378"/>
        <dbReference type="ChEBI" id="CHEBI:30011"/>
        <dbReference type="ChEBI" id="CHEBI:57856"/>
        <dbReference type="ChEBI" id="CHEBI:59789"/>
        <dbReference type="ChEBI" id="CHEBI:61891"/>
        <dbReference type="EC" id="2.1.1.297"/>
    </reaction>
</comment>
<dbReference type="CDD" id="cd02440">
    <property type="entry name" value="AdoMet_MTases"/>
    <property type="match status" value="1"/>
</dbReference>
<dbReference type="Gene3D" id="3.40.50.150">
    <property type="entry name" value="Vaccinia Virus protein VP39"/>
    <property type="match status" value="1"/>
</dbReference>
<dbReference type="GO" id="GO:0032259">
    <property type="term" value="P:methylation"/>
    <property type="evidence" value="ECO:0007669"/>
    <property type="project" value="UniProtKB-KW"/>
</dbReference>
<dbReference type="AlphaFoldDB" id="K9W710"/>
<dbReference type="PANTHER" id="PTHR47441">
    <property type="match status" value="1"/>
</dbReference>
<dbReference type="Pfam" id="PF05175">
    <property type="entry name" value="MTS"/>
    <property type="match status" value="1"/>
</dbReference>
<name>K9W710_9CYAN</name>
<dbReference type="HOGENOM" id="CLU_018398_3_1_3"/>
<keyword evidence="2 4" id="KW-0808">Transferase</keyword>
<dbReference type="InterPro" id="IPR002052">
    <property type="entry name" value="DNA_methylase_N6_adenine_CS"/>
</dbReference>
<feature type="binding site" evidence="4">
    <location>
        <position position="212"/>
    </location>
    <ligand>
        <name>S-adenosyl-L-methionine</name>
        <dbReference type="ChEBI" id="CHEBI:59789"/>
    </ligand>
</feature>
<dbReference type="PROSITE" id="PS00092">
    <property type="entry name" value="N6_MTASE"/>
    <property type="match status" value="1"/>
</dbReference>
<dbReference type="SUPFAM" id="SSF53335">
    <property type="entry name" value="S-adenosyl-L-methionine-dependent methyltransferases"/>
    <property type="match status" value="1"/>
</dbReference>